<evidence type="ECO:0000313" key="2">
    <source>
        <dbReference type="Proteomes" id="UP000078550"/>
    </source>
</evidence>
<accession>A0A1A8ZDD8</accession>
<dbReference type="AlphaFoldDB" id="A0A1A8ZDD8"/>
<proteinExistence type="predicted"/>
<dbReference type="Proteomes" id="UP000078550">
    <property type="component" value="Unassembled WGS sequence"/>
</dbReference>
<protein>
    <submittedName>
        <fullName evidence="1">Uncharacterized protein</fullName>
    </submittedName>
</protein>
<name>A0A1A8ZDD8_PLAOA</name>
<organism evidence="1 2">
    <name type="scientific">Plasmodium ovale wallikeri</name>
    <dbReference type="NCBI Taxonomy" id="864142"/>
    <lineage>
        <taxon>Eukaryota</taxon>
        <taxon>Sar</taxon>
        <taxon>Alveolata</taxon>
        <taxon>Apicomplexa</taxon>
        <taxon>Aconoidasida</taxon>
        <taxon>Haemosporida</taxon>
        <taxon>Plasmodiidae</taxon>
        <taxon>Plasmodium</taxon>
        <taxon>Plasmodium (Plasmodium)</taxon>
    </lineage>
</organism>
<sequence>MDREVLYGGACAPTMFDKGGRSLSQDTNCDVNAIGGDSPWSTWENNCSDGNSLHGPNAEYAYACEDARFER</sequence>
<evidence type="ECO:0000313" key="1">
    <source>
        <dbReference type="EMBL" id="SBT41871.1"/>
    </source>
</evidence>
<gene>
    <name evidence="1" type="ORF">POVWA2_042590</name>
</gene>
<dbReference type="EMBL" id="FLRE01000162">
    <property type="protein sequence ID" value="SBT41871.1"/>
    <property type="molecule type" value="Genomic_DNA"/>
</dbReference>
<reference evidence="2" key="1">
    <citation type="submission" date="2016-05" db="EMBL/GenBank/DDBJ databases">
        <authorList>
            <person name="Naeem Raeece"/>
        </authorList>
    </citation>
    <scope>NUCLEOTIDE SEQUENCE [LARGE SCALE GENOMIC DNA]</scope>
</reference>